<accession>A0A1H5NCL9</accession>
<evidence type="ECO:0000313" key="6">
    <source>
        <dbReference type="EMBL" id="SEE98627.1"/>
    </source>
</evidence>
<evidence type="ECO:0000256" key="3">
    <source>
        <dbReference type="ARBA" id="ARBA00022729"/>
    </source>
</evidence>
<sequence>MTQSRVRILSLAALVGAAALALSGCVDSGRTDNPDSEQGGASGECPVEVNEEVTTSARLAYQPIPNGDLVVRDLGWLEACMPNAEITWDQFSSGGEVVRAFGTDSVDVGLAGSSPTTKSLSPPISNDLQVIWIHDVIGEAESLVVQQNVDAGSLPELEGMRVAVPFASTAHYSLLAALDREGMTPSDVELINLSPDAMLAAWEREEIDAAWVWAPTLQQLLETGEIVLSAADTAEEAPTFDLAAATTAFVEENPDFMEVWTAVQNEAVTMINDDPDTAAASIAVQLGITPEEVLSQFDGYLYLSASEQSGEQYFGGTLGQNLIDTADFLVTQQEIDEVNPPEEYENAIYTDAIDAVAGQ</sequence>
<dbReference type="RefSeq" id="WP_175477263.1">
    <property type="nucleotide sequence ID" value="NZ_FNTX01000002.1"/>
</dbReference>
<name>A0A1H5NCL9_9MICO</name>
<comment type="similarity">
    <text evidence="2">Belongs to the bacterial solute-binding protein SsuA/TauA family.</text>
</comment>
<feature type="domain" description="SsuA/THI5-like" evidence="5">
    <location>
        <begin position="96"/>
        <end position="278"/>
    </location>
</feature>
<keyword evidence="3 4" id="KW-0732">Signal</keyword>
<feature type="chain" id="PRO_5038643679" evidence="4">
    <location>
        <begin position="22"/>
        <end position="359"/>
    </location>
</feature>
<keyword evidence="7" id="KW-1185">Reference proteome</keyword>
<organism evidence="6 7">
    <name type="scientific">Ruania alba</name>
    <dbReference type="NCBI Taxonomy" id="648782"/>
    <lineage>
        <taxon>Bacteria</taxon>
        <taxon>Bacillati</taxon>
        <taxon>Actinomycetota</taxon>
        <taxon>Actinomycetes</taxon>
        <taxon>Micrococcales</taxon>
        <taxon>Ruaniaceae</taxon>
        <taxon>Ruania</taxon>
    </lineage>
</organism>
<reference evidence="7" key="1">
    <citation type="submission" date="2016-10" db="EMBL/GenBank/DDBJ databases">
        <authorList>
            <person name="Varghese N."/>
            <person name="Submissions S."/>
        </authorList>
    </citation>
    <scope>NUCLEOTIDE SEQUENCE [LARGE SCALE GENOMIC DNA]</scope>
    <source>
        <strain evidence="7">DSM 21368</strain>
    </source>
</reference>
<dbReference type="InterPro" id="IPR015168">
    <property type="entry name" value="SsuA/THI5"/>
</dbReference>
<dbReference type="STRING" id="648782.SAMN04488554_4131"/>
<protein>
    <submittedName>
        <fullName evidence="6">Taurine transport system substrate-binding protein</fullName>
    </submittedName>
</protein>
<evidence type="ECO:0000256" key="4">
    <source>
        <dbReference type="SAM" id="SignalP"/>
    </source>
</evidence>
<proteinExistence type="inferred from homology"/>
<dbReference type="PANTHER" id="PTHR30024:SF47">
    <property type="entry name" value="TAURINE-BINDING PERIPLASMIC PROTEIN"/>
    <property type="match status" value="1"/>
</dbReference>
<dbReference type="PROSITE" id="PS51257">
    <property type="entry name" value="PROKAR_LIPOPROTEIN"/>
    <property type="match status" value="1"/>
</dbReference>
<feature type="signal peptide" evidence="4">
    <location>
        <begin position="1"/>
        <end position="21"/>
    </location>
</feature>
<evidence type="ECO:0000256" key="2">
    <source>
        <dbReference type="ARBA" id="ARBA00010742"/>
    </source>
</evidence>
<dbReference type="Gene3D" id="3.40.190.10">
    <property type="entry name" value="Periplasmic binding protein-like II"/>
    <property type="match status" value="2"/>
</dbReference>
<comment type="subcellular location">
    <subcellularLocation>
        <location evidence="1">Periplasm</location>
    </subcellularLocation>
</comment>
<dbReference type="Pfam" id="PF09084">
    <property type="entry name" value="NMT1"/>
    <property type="match status" value="1"/>
</dbReference>
<dbReference type="EMBL" id="FNTX01000002">
    <property type="protein sequence ID" value="SEE98627.1"/>
    <property type="molecule type" value="Genomic_DNA"/>
</dbReference>
<dbReference type="GO" id="GO:0042597">
    <property type="term" value="C:periplasmic space"/>
    <property type="evidence" value="ECO:0007669"/>
    <property type="project" value="UniProtKB-SubCell"/>
</dbReference>
<dbReference type="GO" id="GO:0042918">
    <property type="term" value="P:alkanesulfonate transmembrane transport"/>
    <property type="evidence" value="ECO:0007669"/>
    <property type="project" value="TreeGrafter"/>
</dbReference>
<dbReference type="SUPFAM" id="SSF53850">
    <property type="entry name" value="Periplasmic binding protein-like II"/>
    <property type="match status" value="1"/>
</dbReference>
<dbReference type="PANTHER" id="PTHR30024">
    <property type="entry name" value="ALIPHATIC SULFONATES-BINDING PROTEIN-RELATED"/>
    <property type="match status" value="1"/>
</dbReference>
<dbReference type="Proteomes" id="UP000199220">
    <property type="component" value="Unassembled WGS sequence"/>
</dbReference>
<evidence type="ECO:0000259" key="5">
    <source>
        <dbReference type="Pfam" id="PF09084"/>
    </source>
</evidence>
<gene>
    <name evidence="6" type="ORF">SAMN04488554_4131</name>
</gene>
<evidence type="ECO:0000256" key="1">
    <source>
        <dbReference type="ARBA" id="ARBA00004418"/>
    </source>
</evidence>
<evidence type="ECO:0000313" key="7">
    <source>
        <dbReference type="Proteomes" id="UP000199220"/>
    </source>
</evidence>
<dbReference type="AlphaFoldDB" id="A0A1H5NCL9"/>